<dbReference type="GO" id="GO:0045892">
    <property type="term" value="P:negative regulation of DNA-templated transcription"/>
    <property type="evidence" value="ECO:0007669"/>
    <property type="project" value="TreeGrafter"/>
</dbReference>
<feature type="binding site" evidence="1">
    <location>
        <position position="158"/>
    </location>
    <ligand>
        <name>Zn(2+)</name>
        <dbReference type="ChEBI" id="CHEBI:29105"/>
    </ligand>
</feature>
<feature type="binding site" evidence="1">
    <location>
        <position position="155"/>
    </location>
    <ligand>
        <name>Zn(2+)</name>
        <dbReference type="ChEBI" id="CHEBI:29105"/>
    </ligand>
</feature>
<dbReference type="GO" id="GO:0005829">
    <property type="term" value="C:cytosol"/>
    <property type="evidence" value="ECO:0007669"/>
    <property type="project" value="TreeGrafter"/>
</dbReference>
<dbReference type="GO" id="GO:1900376">
    <property type="term" value="P:regulation of secondary metabolite biosynthetic process"/>
    <property type="evidence" value="ECO:0007669"/>
    <property type="project" value="TreeGrafter"/>
</dbReference>
<organism evidence="2 3">
    <name type="scientific">Saccharophagus degradans</name>
    <dbReference type="NCBI Taxonomy" id="86304"/>
    <lineage>
        <taxon>Bacteria</taxon>
        <taxon>Pseudomonadati</taxon>
        <taxon>Pseudomonadota</taxon>
        <taxon>Gammaproteobacteria</taxon>
        <taxon>Cellvibrionales</taxon>
        <taxon>Cellvibrionaceae</taxon>
        <taxon>Saccharophagus</taxon>
    </lineage>
</organism>
<reference evidence="2" key="1">
    <citation type="submission" date="2023-07" db="EMBL/GenBank/DDBJ databases">
        <title>Genome content predicts the carbon catabolic preferences of heterotrophic bacteria.</title>
        <authorList>
            <person name="Gralka M."/>
        </authorList>
    </citation>
    <scope>NUCLEOTIDE SEQUENCE</scope>
    <source>
        <strain evidence="2">I3M17_2</strain>
    </source>
</reference>
<protein>
    <submittedName>
        <fullName evidence="2">Transcriptional repressor</fullName>
    </submittedName>
</protein>
<dbReference type="PANTHER" id="PTHR33202:SF6">
    <property type="entry name" value="ZINC UPTAKE REGULATION PROTEIN"/>
    <property type="match status" value="1"/>
</dbReference>
<evidence type="ECO:0000256" key="1">
    <source>
        <dbReference type="PIRSR" id="PIRSR602481-1"/>
    </source>
</evidence>
<evidence type="ECO:0000313" key="3">
    <source>
        <dbReference type="Proteomes" id="UP001169760"/>
    </source>
</evidence>
<comment type="caution">
    <text evidence="2">The sequence shown here is derived from an EMBL/GenBank/DDBJ whole genome shotgun (WGS) entry which is preliminary data.</text>
</comment>
<accession>A0AAW7X610</accession>
<dbReference type="Proteomes" id="UP001169760">
    <property type="component" value="Unassembled WGS sequence"/>
</dbReference>
<dbReference type="EMBL" id="JAUOPB010000006">
    <property type="protein sequence ID" value="MDO6422735.1"/>
    <property type="molecule type" value="Genomic_DNA"/>
</dbReference>
<keyword evidence="1" id="KW-0862">Zinc</keyword>
<feature type="binding site" evidence="1">
    <location>
        <position position="118"/>
    </location>
    <ligand>
        <name>Zn(2+)</name>
        <dbReference type="ChEBI" id="CHEBI:29105"/>
    </ligand>
</feature>
<dbReference type="RefSeq" id="WP_216064997.1">
    <property type="nucleotide sequence ID" value="NZ_JAHKPP010000037.1"/>
</dbReference>
<dbReference type="GO" id="GO:0000976">
    <property type="term" value="F:transcription cis-regulatory region binding"/>
    <property type="evidence" value="ECO:0007669"/>
    <property type="project" value="TreeGrafter"/>
</dbReference>
<feature type="binding site" evidence="1">
    <location>
        <position position="115"/>
    </location>
    <ligand>
        <name>Zn(2+)</name>
        <dbReference type="ChEBI" id="CHEBI:29105"/>
    </ligand>
</feature>
<gene>
    <name evidence="2" type="ORF">Q4521_09635</name>
</gene>
<evidence type="ECO:0000313" key="2">
    <source>
        <dbReference type="EMBL" id="MDO6422735.1"/>
    </source>
</evidence>
<dbReference type="Pfam" id="PF01475">
    <property type="entry name" value="FUR"/>
    <property type="match status" value="1"/>
</dbReference>
<dbReference type="GO" id="GO:0003700">
    <property type="term" value="F:DNA-binding transcription factor activity"/>
    <property type="evidence" value="ECO:0007669"/>
    <property type="project" value="InterPro"/>
</dbReference>
<sequence length="162" mass="18411">MFTLKNTQDEHDHSKCVHKALEQAKVLCEKQGARLTRLRRQILELVWQSHKPLGAYTLMDMLADNSDRKRVAPPTVYRSLDFLLEQGLIHKVHSLNAYMGCSHPTQKDSEALFICGTCSHTEEIRSNSIQQAINLAASQHRFTVNQQILEVVGLCNQCKGKK</sequence>
<keyword evidence="1" id="KW-0479">Metal-binding</keyword>
<dbReference type="GO" id="GO:0008270">
    <property type="term" value="F:zinc ion binding"/>
    <property type="evidence" value="ECO:0007669"/>
    <property type="project" value="TreeGrafter"/>
</dbReference>
<dbReference type="InterPro" id="IPR002481">
    <property type="entry name" value="FUR"/>
</dbReference>
<dbReference type="AlphaFoldDB" id="A0AAW7X610"/>
<comment type="cofactor">
    <cofactor evidence="1">
        <name>Zn(2+)</name>
        <dbReference type="ChEBI" id="CHEBI:29105"/>
    </cofactor>
    <text evidence="1">Binds 1 zinc ion per subunit.</text>
</comment>
<proteinExistence type="predicted"/>
<name>A0AAW7X610_9GAMM</name>
<dbReference type="PANTHER" id="PTHR33202">
    <property type="entry name" value="ZINC UPTAKE REGULATION PROTEIN"/>
    <property type="match status" value="1"/>
</dbReference>